<gene>
    <name evidence="1" type="ORF">DFH08DRAFT_967907</name>
</gene>
<dbReference type="AlphaFoldDB" id="A0AAD6ZKQ3"/>
<evidence type="ECO:0000313" key="2">
    <source>
        <dbReference type="Proteomes" id="UP001218218"/>
    </source>
</evidence>
<reference evidence="1" key="1">
    <citation type="submission" date="2023-03" db="EMBL/GenBank/DDBJ databases">
        <title>Massive genome expansion in bonnet fungi (Mycena s.s.) driven by repeated elements and novel gene families across ecological guilds.</title>
        <authorList>
            <consortium name="Lawrence Berkeley National Laboratory"/>
            <person name="Harder C.B."/>
            <person name="Miyauchi S."/>
            <person name="Viragh M."/>
            <person name="Kuo A."/>
            <person name="Thoen E."/>
            <person name="Andreopoulos B."/>
            <person name="Lu D."/>
            <person name="Skrede I."/>
            <person name="Drula E."/>
            <person name="Henrissat B."/>
            <person name="Morin E."/>
            <person name="Kohler A."/>
            <person name="Barry K."/>
            <person name="LaButti K."/>
            <person name="Morin E."/>
            <person name="Salamov A."/>
            <person name="Lipzen A."/>
            <person name="Mereny Z."/>
            <person name="Hegedus B."/>
            <person name="Baldrian P."/>
            <person name="Stursova M."/>
            <person name="Weitz H."/>
            <person name="Taylor A."/>
            <person name="Grigoriev I.V."/>
            <person name="Nagy L.G."/>
            <person name="Martin F."/>
            <person name="Kauserud H."/>
        </authorList>
    </citation>
    <scope>NUCLEOTIDE SEQUENCE</scope>
    <source>
        <strain evidence="1">CBHHK002</strain>
    </source>
</reference>
<keyword evidence="2" id="KW-1185">Reference proteome</keyword>
<organism evidence="1 2">
    <name type="scientific">Mycena albidolilacea</name>
    <dbReference type="NCBI Taxonomy" id="1033008"/>
    <lineage>
        <taxon>Eukaryota</taxon>
        <taxon>Fungi</taxon>
        <taxon>Dikarya</taxon>
        <taxon>Basidiomycota</taxon>
        <taxon>Agaricomycotina</taxon>
        <taxon>Agaricomycetes</taxon>
        <taxon>Agaricomycetidae</taxon>
        <taxon>Agaricales</taxon>
        <taxon>Marasmiineae</taxon>
        <taxon>Mycenaceae</taxon>
        <taxon>Mycena</taxon>
    </lineage>
</organism>
<protein>
    <submittedName>
        <fullName evidence="1">Uncharacterized protein</fullName>
    </submittedName>
</protein>
<dbReference type="EMBL" id="JARIHO010000041">
    <property type="protein sequence ID" value="KAJ7327479.1"/>
    <property type="molecule type" value="Genomic_DNA"/>
</dbReference>
<name>A0AAD6ZKQ3_9AGAR</name>
<proteinExistence type="predicted"/>
<accession>A0AAD6ZKQ3</accession>
<comment type="caution">
    <text evidence="1">The sequence shown here is derived from an EMBL/GenBank/DDBJ whole genome shotgun (WGS) entry which is preliminary data.</text>
</comment>
<sequence>MEDTVVLKFADHLSLFSFRNIKFEWSGLNGMRSVHRRYNSSCPASPDFHPHPTQLHTGARDPICPPALPLPLSPHANVHHSYPPTLPAAPSIRRPH</sequence>
<evidence type="ECO:0000313" key="1">
    <source>
        <dbReference type="EMBL" id="KAJ7327479.1"/>
    </source>
</evidence>
<dbReference type="Proteomes" id="UP001218218">
    <property type="component" value="Unassembled WGS sequence"/>
</dbReference>